<dbReference type="Pfam" id="PF13689">
    <property type="entry name" value="DUF4154"/>
    <property type="match status" value="1"/>
</dbReference>
<proteinExistence type="predicted"/>
<dbReference type="Proteomes" id="UP001237592">
    <property type="component" value="Unassembled WGS sequence"/>
</dbReference>
<feature type="chain" id="PRO_5045252388" evidence="1">
    <location>
        <begin position="36"/>
        <end position="195"/>
    </location>
</feature>
<keyword evidence="1" id="KW-0732">Signal</keyword>
<keyword evidence="3" id="KW-1185">Reference proteome</keyword>
<dbReference type="PROSITE" id="PS51257">
    <property type="entry name" value="PROKAR_LIPOPROTEIN"/>
    <property type="match status" value="1"/>
</dbReference>
<name>A0ABU0XY78_9BURK</name>
<evidence type="ECO:0000313" key="2">
    <source>
        <dbReference type="EMBL" id="MDQ4628413.1"/>
    </source>
</evidence>
<gene>
    <name evidence="2" type="ORF">RB624_21235</name>
</gene>
<dbReference type="RefSeq" id="WP_307780094.1">
    <property type="nucleotide sequence ID" value="NZ_JAVFKP010000005.1"/>
</dbReference>
<dbReference type="InterPro" id="IPR025293">
    <property type="entry name" value="YfiR/HmsC-like"/>
</dbReference>
<protein>
    <submittedName>
        <fullName evidence="2">YfiR family protein</fullName>
    </submittedName>
</protein>
<sequence>MPSFPRHRQRSAPPALLVVLLASLLASLLACTALAPCAWAQTGAATDARRPAEVAQVLFGIISYVRWPVARQEVRVCMLGAPRYGAAIVDTPASSLGQRIRVKIPAAAATVSECDVVYLGSLPEGEREHLLAQIIGKPILSVAEPGTSCAVGTMFCLRLAEAQIGFDVNLDAIARSGLRVHPNALQIARRKGPPP</sequence>
<dbReference type="EMBL" id="JAVFKP010000005">
    <property type="protein sequence ID" value="MDQ4628413.1"/>
    <property type="molecule type" value="Genomic_DNA"/>
</dbReference>
<feature type="signal peptide" evidence="1">
    <location>
        <begin position="1"/>
        <end position="35"/>
    </location>
</feature>
<accession>A0ABU0XY78</accession>
<reference evidence="2 3" key="1">
    <citation type="submission" date="2023-08" db="EMBL/GenBank/DDBJ databases">
        <title>Draft genome sequence of Janthinobacterium lividum.</title>
        <authorList>
            <person name="Chun B.H."/>
            <person name="Lee Y."/>
        </authorList>
    </citation>
    <scope>NUCLEOTIDE SEQUENCE [LARGE SCALE GENOMIC DNA]</scope>
    <source>
        <strain evidence="2 3">AMJK</strain>
    </source>
</reference>
<organism evidence="2 3">
    <name type="scientific">Janthinobacterium lividum</name>
    <dbReference type="NCBI Taxonomy" id="29581"/>
    <lineage>
        <taxon>Bacteria</taxon>
        <taxon>Pseudomonadati</taxon>
        <taxon>Pseudomonadota</taxon>
        <taxon>Betaproteobacteria</taxon>
        <taxon>Burkholderiales</taxon>
        <taxon>Oxalobacteraceae</taxon>
        <taxon>Janthinobacterium</taxon>
    </lineage>
</organism>
<evidence type="ECO:0000313" key="3">
    <source>
        <dbReference type="Proteomes" id="UP001237592"/>
    </source>
</evidence>
<evidence type="ECO:0000256" key="1">
    <source>
        <dbReference type="SAM" id="SignalP"/>
    </source>
</evidence>
<comment type="caution">
    <text evidence="2">The sequence shown here is derived from an EMBL/GenBank/DDBJ whole genome shotgun (WGS) entry which is preliminary data.</text>
</comment>